<sequence>MKQTLTPDEATKAREAIMMHVRKVVPNALLIAVATGLYMFSQVFGEIGKDGLSYFQIVLSIKAFFGLWLGVRGFNQKFFKINPWVFTSHTFPFLVVLLLILLSQIMYL</sequence>
<feature type="transmembrane region" description="Helical" evidence="1">
    <location>
        <begin position="53"/>
        <end position="71"/>
    </location>
</feature>
<dbReference type="AlphaFoldDB" id="A0A1W1BWW1"/>
<dbReference type="EMBL" id="FPHG01000034">
    <property type="protein sequence ID" value="SFV57932.1"/>
    <property type="molecule type" value="Genomic_DNA"/>
</dbReference>
<feature type="transmembrane region" description="Helical" evidence="1">
    <location>
        <begin position="83"/>
        <end position="107"/>
    </location>
</feature>
<organism evidence="2">
    <name type="scientific">hydrothermal vent metagenome</name>
    <dbReference type="NCBI Taxonomy" id="652676"/>
    <lineage>
        <taxon>unclassified sequences</taxon>
        <taxon>metagenomes</taxon>
        <taxon>ecological metagenomes</taxon>
    </lineage>
</organism>
<proteinExistence type="predicted"/>
<evidence type="ECO:0000256" key="1">
    <source>
        <dbReference type="SAM" id="Phobius"/>
    </source>
</evidence>
<keyword evidence="1" id="KW-0472">Membrane</keyword>
<evidence type="ECO:0000313" key="2">
    <source>
        <dbReference type="EMBL" id="SFV57932.1"/>
    </source>
</evidence>
<reference evidence="2" key="1">
    <citation type="submission" date="2016-10" db="EMBL/GenBank/DDBJ databases">
        <authorList>
            <person name="de Groot N.N."/>
        </authorList>
    </citation>
    <scope>NUCLEOTIDE SEQUENCE</scope>
</reference>
<keyword evidence="1" id="KW-1133">Transmembrane helix</keyword>
<protein>
    <submittedName>
        <fullName evidence="2">Uncharacterized protein</fullName>
    </submittedName>
</protein>
<accession>A0A1W1BWW1</accession>
<gene>
    <name evidence="2" type="ORF">MNB_SV-9-503</name>
</gene>
<feature type="transmembrane region" description="Helical" evidence="1">
    <location>
        <begin position="24"/>
        <end position="41"/>
    </location>
</feature>
<name>A0A1W1BWW1_9ZZZZ</name>
<keyword evidence="1" id="KW-0812">Transmembrane</keyword>